<comment type="similarity">
    <text evidence="1">Belongs to the DCC1 family.</text>
</comment>
<dbReference type="Pfam" id="PF09724">
    <property type="entry name" value="Dcc1"/>
    <property type="match status" value="1"/>
</dbReference>
<dbReference type="PANTHER" id="PTHR13395">
    <property type="entry name" value="SISTER CHROMATID COHESION PROTEIN DCC1-RELATED"/>
    <property type="match status" value="1"/>
</dbReference>
<dbReference type="EMBL" id="KZ678142">
    <property type="protein sequence ID" value="PSN62187.1"/>
    <property type="molecule type" value="Genomic_DNA"/>
</dbReference>
<evidence type="ECO:0000256" key="2">
    <source>
        <dbReference type="ARBA" id="ARBA00022705"/>
    </source>
</evidence>
<dbReference type="InterPro" id="IPR019128">
    <property type="entry name" value="Dcc1"/>
</dbReference>
<gene>
    <name evidence="4" type="ORF">BS50DRAFT_503570</name>
</gene>
<dbReference type="GO" id="GO:0006260">
    <property type="term" value="P:DNA replication"/>
    <property type="evidence" value="ECO:0007669"/>
    <property type="project" value="UniProtKB-KW"/>
</dbReference>
<dbReference type="PANTHER" id="PTHR13395:SF6">
    <property type="entry name" value="SISTER CHROMATID COHESION PROTEIN DCC1"/>
    <property type="match status" value="1"/>
</dbReference>
<dbReference type="OrthoDB" id="5199543at2759"/>
<evidence type="ECO:0000256" key="3">
    <source>
        <dbReference type="SAM" id="MobiDB-lite"/>
    </source>
</evidence>
<reference evidence="4 5" key="1">
    <citation type="journal article" date="2018" name="Front. Microbiol.">
        <title>Genome-Wide Analysis of Corynespora cassiicola Leaf Fall Disease Putative Effectors.</title>
        <authorList>
            <person name="Lopez D."/>
            <person name="Ribeiro S."/>
            <person name="Label P."/>
            <person name="Fumanal B."/>
            <person name="Venisse J.S."/>
            <person name="Kohler A."/>
            <person name="de Oliveira R.R."/>
            <person name="Labutti K."/>
            <person name="Lipzen A."/>
            <person name="Lail K."/>
            <person name="Bauer D."/>
            <person name="Ohm R.A."/>
            <person name="Barry K.W."/>
            <person name="Spatafora J."/>
            <person name="Grigoriev I.V."/>
            <person name="Martin F.M."/>
            <person name="Pujade-Renaud V."/>
        </authorList>
    </citation>
    <scope>NUCLEOTIDE SEQUENCE [LARGE SCALE GENOMIC DNA]</scope>
    <source>
        <strain evidence="4 5">Philippines</strain>
    </source>
</reference>
<dbReference type="GO" id="GO:0000785">
    <property type="term" value="C:chromatin"/>
    <property type="evidence" value="ECO:0007669"/>
    <property type="project" value="TreeGrafter"/>
</dbReference>
<dbReference type="AlphaFoldDB" id="A0A2T2N9T3"/>
<evidence type="ECO:0000313" key="4">
    <source>
        <dbReference type="EMBL" id="PSN62187.1"/>
    </source>
</evidence>
<feature type="region of interest" description="Disordered" evidence="3">
    <location>
        <begin position="314"/>
        <end position="343"/>
    </location>
</feature>
<feature type="compositionally biased region" description="Basic and acidic residues" evidence="3">
    <location>
        <begin position="332"/>
        <end position="343"/>
    </location>
</feature>
<accession>A0A2T2N9T3</accession>
<feature type="compositionally biased region" description="Low complexity" evidence="3">
    <location>
        <begin position="315"/>
        <end position="327"/>
    </location>
</feature>
<name>A0A2T2N9T3_CORCC</name>
<dbReference type="GO" id="GO:0031390">
    <property type="term" value="C:Ctf18 RFC-like complex"/>
    <property type="evidence" value="ECO:0007669"/>
    <property type="project" value="InterPro"/>
</dbReference>
<protein>
    <submittedName>
        <fullName evidence="4">Sister chromatid cohesion protein-like protein Dcc1</fullName>
    </submittedName>
</protein>
<evidence type="ECO:0000313" key="5">
    <source>
        <dbReference type="Proteomes" id="UP000240883"/>
    </source>
</evidence>
<keyword evidence="5" id="KW-1185">Reference proteome</keyword>
<sequence length="343" mass="36930">MATQQDHGGVPFAVAHDMRQFRLLELPPDIVELLDAPSPPPYVLAIKSLAPSASAVSGTPAYAVLCTPSKTFQLRQVQTSNSLFVTQPAFDAHSNDLPLPSTRVIASCTATLELHPSDESAATYLVKQLPVFDLLDGVVESTSNRTPKSALFANIPLSDAQCDRAWDELVAFEAGGSSHRPSPRALALAWRSINTAALAEGVQLDSQFLTEDMLNSLSEDLFPPQLVASMFRRLGTDGQDPSGPWSCLDRSKTVAFVGKTLLEARRGESDYLTAAFLDAWKDSLPEAWGSDVDLKAIDGVYHLPSNSTIALKDGSSTAAEASAAPAAKPRGKWHEKFAKTRKR</sequence>
<proteinExistence type="inferred from homology"/>
<dbReference type="Proteomes" id="UP000240883">
    <property type="component" value="Unassembled WGS sequence"/>
</dbReference>
<evidence type="ECO:0000256" key="1">
    <source>
        <dbReference type="ARBA" id="ARBA00007017"/>
    </source>
</evidence>
<dbReference type="GO" id="GO:0000775">
    <property type="term" value="C:chromosome, centromeric region"/>
    <property type="evidence" value="ECO:0007669"/>
    <property type="project" value="TreeGrafter"/>
</dbReference>
<dbReference type="STRING" id="1448308.A0A2T2N9T3"/>
<keyword evidence="2" id="KW-0235">DNA replication</keyword>
<dbReference type="GO" id="GO:0034088">
    <property type="term" value="P:maintenance of mitotic sister chromatid cohesion"/>
    <property type="evidence" value="ECO:0007669"/>
    <property type="project" value="TreeGrafter"/>
</dbReference>
<organism evidence="4 5">
    <name type="scientific">Corynespora cassiicola Philippines</name>
    <dbReference type="NCBI Taxonomy" id="1448308"/>
    <lineage>
        <taxon>Eukaryota</taxon>
        <taxon>Fungi</taxon>
        <taxon>Dikarya</taxon>
        <taxon>Ascomycota</taxon>
        <taxon>Pezizomycotina</taxon>
        <taxon>Dothideomycetes</taxon>
        <taxon>Pleosporomycetidae</taxon>
        <taxon>Pleosporales</taxon>
        <taxon>Corynesporascaceae</taxon>
        <taxon>Corynespora</taxon>
    </lineage>
</organism>